<dbReference type="Proteomes" id="UP000005237">
    <property type="component" value="Unassembled WGS sequence"/>
</dbReference>
<dbReference type="PANTHER" id="PTHR11086:SF18">
    <property type="entry name" value="DEOXYCYTIDYLATE DEAMINASE"/>
    <property type="match status" value="1"/>
</dbReference>
<dbReference type="GO" id="GO:0004132">
    <property type="term" value="F:dCMP deaminase activity"/>
    <property type="evidence" value="ECO:0007669"/>
    <property type="project" value="TreeGrafter"/>
</dbReference>
<dbReference type="GO" id="GO:0005737">
    <property type="term" value="C:cytoplasm"/>
    <property type="evidence" value="ECO:0007669"/>
    <property type="project" value="TreeGrafter"/>
</dbReference>
<protein>
    <recommendedName>
        <fullName evidence="4">dCMP deaminase</fullName>
        <ecNumber evidence="3">3.5.4.12</ecNumber>
    </recommendedName>
    <alternativeName>
        <fullName evidence="4">dCMP deaminase</fullName>
    </alternativeName>
</protein>
<dbReference type="InterPro" id="IPR002125">
    <property type="entry name" value="CMP_dCMP_dom"/>
</dbReference>
<evidence type="ECO:0000313" key="7">
    <source>
        <dbReference type="Proteomes" id="UP000005237"/>
    </source>
</evidence>
<evidence type="ECO:0000256" key="3">
    <source>
        <dbReference type="ARBA" id="ARBA00038938"/>
    </source>
</evidence>
<organism evidence="6 7">
    <name type="scientific">Caenorhabditis japonica</name>
    <dbReference type="NCBI Taxonomy" id="281687"/>
    <lineage>
        <taxon>Eukaryota</taxon>
        <taxon>Metazoa</taxon>
        <taxon>Ecdysozoa</taxon>
        <taxon>Nematoda</taxon>
        <taxon>Chromadorea</taxon>
        <taxon>Rhabditida</taxon>
        <taxon>Rhabditina</taxon>
        <taxon>Rhabditomorpha</taxon>
        <taxon>Rhabditoidea</taxon>
        <taxon>Rhabditidae</taxon>
        <taxon>Peloderinae</taxon>
        <taxon>Caenorhabditis</taxon>
    </lineage>
</organism>
<dbReference type="PROSITE" id="PS51747">
    <property type="entry name" value="CYT_DCMP_DEAMINASES_2"/>
    <property type="match status" value="1"/>
</dbReference>
<proteinExistence type="predicted"/>
<name>A0A8R1DPG2_CAEJA</name>
<keyword evidence="7" id="KW-1185">Reference proteome</keyword>
<dbReference type="EnsemblMetazoa" id="CJA08578.1">
    <property type="protein sequence ID" value="CJA08578.1"/>
    <property type="gene ID" value="WBGene00127781"/>
</dbReference>
<evidence type="ECO:0000313" key="6">
    <source>
        <dbReference type="EnsemblMetazoa" id="CJA08578.1"/>
    </source>
</evidence>
<dbReference type="InterPro" id="IPR016193">
    <property type="entry name" value="Cytidine_deaminase-like"/>
</dbReference>
<dbReference type="EC" id="3.5.4.12" evidence="3"/>
<keyword evidence="1" id="KW-0545">Nucleotide biosynthesis</keyword>
<dbReference type="AlphaFoldDB" id="A0A8R1DPG2"/>
<reference evidence="6" key="2">
    <citation type="submission" date="2022-06" db="UniProtKB">
        <authorList>
            <consortium name="EnsemblMetazoa"/>
        </authorList>
    </citation>
    <scope>IDENTIFICATION</scope>
    <source>
        <strain evidence="6">DF5081</strain>
    </source>
</reference>
<evidence type="ECO:0000256" key="2">
    <source>
        <dbReference type="ARBA" id="ARBA00022801"/>
    </source>
</evidence>
<evidence type="ECO:0000256" key="4">
    <source>
        <dbReference type="ARBA" id="ARBA00041763"/>
    </source>
</evidence>
<dbReference type="Gene3D" id="3.40.140.10">
    <property type="entry name" value="Cytidine Deaminase, domain 2"/>
    <property type="match status" value="1"/>
</dbReference>
<reference evidence="7" key="1">
    <citation type="submission" date="2010-08" db="EMBL/GenBank/DDBJ databases">
        <authorList>
            <consortium name="Caenorhabditis japonica Sequencing Consortium"/>
            <person name="Wilson R.K."/>
        </authorList>
    </citation>
    <scope>NUCLEOTIDE SEQUENCE [LARGE SCALE GENOMIC DNA]</scope>
    <source>
        <strain evidence="7">DF5081</strain>
    </source>
</reference>
<sequence length="191" mass="21848">MSIQHSFSGSILCIRNEASVFLFDKETIDHNPYHQAKQLGPTGKRLDYITWHQHHMFMAQTLKEMSPLSEEKACGCYIVDQEHYQIASGFSGQLDSSEPDISCSHAIFVALLRMQRVGKSGENCVMYTSRFPECAECIKRIREAKISKIVYWVDDNDDGEEDKDVLEIDGVTCEKYSPMRRISIDFHDGRG</sequence>
<dbReference type="InterPro" id="IPR015517">
    <property type="entry name" value="dCMP_deaminase-rel"/>
</dbReference>
<keyword evidence="2" id="KW-0378">Hydrolase</keyword>
<accession>A0A8R1DPG2</accession>
<evidence type="ECO:0000259" key="5">
    <source>
        <dbReference type="PROSITE" id="PS51747"/>
    </source>
</evidence>
<dbReference type="Pfam" id="PF00383">
    <property type="entry name" value="dCMP_cyt_deam_1"/>
    <property type="match status" value="1"/>
</dbReference>
<evidence type="ECO:0000256" key="1">
    <source>
        <dbReference type="ARBA" id="ARBA00022727"/>
    </source>
</evidence>
<dbReference type="PANTHER" id="PTHR11086">
    <property type="entry name" value="DEOXYCYTIDYLATE DEAMINASE-RELATED"/>
    <property type="match status" value="1"/>
</dbReference>
<dbReference type="SUPFAM" id="SSF53927">
    <property type="entry name" value="Cytidine deaminase-like"/>
    <property type="match status" value="1"/>
</dbReference>
<feature type="domain" description="CMP/dCMP-type deaminase" evidence="5">
    <location>
        <begin position="50"/>
        <end position="184"/>
    </location>
</feature>